<dbReference type="RefSeq" id="WP_010985243.1">
    <property type="nucleotide sequence ID" value="NZ_BAABTN010000018.1"/>
</dbReference>
<name>A0A4D4LW86_STRAX</name>
<dbReference type="EMBL" id="BJHX01000001">
    <property type="protein sequence ID" value="GDY63790.1"/>
    <property type="molecule type" value="Genomic_DNA"/>
</dbReference>
<dbReference type="STRING" id="33903.AQJ43_05120"/>
<dbReference type="GeneID" id="41540880"/>
<feature type="compositionally biased region" description="Acidic residues" evidence="1">
    <location>
        <begin position="75"/>
        <end position="88"/>
    </location>
</feature>
<organism evidence="2 5">
    <name type="scientific">Streptomyces avermitilis</name>
    <dbReference type="NCBI Taxonomy" id="33903"/>
    <lineage>
        <taxon>Bacteria</taxon>
        <taxon>Bacillati</taxon>
        <taxon>Actinomycetota</taxon>
        <taxon>Actinomycetes</taxon>
        <taxon>Kitasatosporales</taxon>
        <taxon>Streptomycetaceae</taxon>
        <taxon>Streptomyces</taxon>
    </lineage>
</organism>
<accession>A0A4D4LW86</accession>
<dbReference type="OMA" id="DISRCEA"/>
<sequence>MYTRGRTLKFAAVLTMVVLALTGFSRGRGHGGHGGHSGGGGCSSSSQNHDSSSSSTSGGGSYSSGSTTSGAGSDDSYDDSYGDSDDDSYSSGSSSSGSSGGSTYNRRPTHRSNPTSSSGDGDDEPLKDGTARVVSCATKKAPYATVEVKNPNARKGTFWITVTFKDKDGLEIVDHYADVRVPAKGKATVDVEVGGAGLVDYVDHCDVDPVAESSS</sequence>
<comment type="caution">
    <text evidence="2">The sequence shown here is derived from an EMBL/GenBank/DDBJ whole genome shotgun (WGS) entry which is preliminary data.</text>
</comment>
<feature type="compositionally biased region" description="Low complexity" evidence="1">
    <location>
        <begin position="89"/>
        <end position="103"/>
    </location>
</feature>
<dbReference type="Proteomes" id="UP000302139">
    <property type="component" value="Unassembled WGS sequence"/>
</dbReference>
<evidence type="ECO:0000256" key="1">
    <source>
        <dbReference type="SAM" id="MobiDB-lite"/>
    </source>
</evidence>
<evidence type="ECO:0000313" key="5">
    <source>
        <dbReference type="Proteomes" id="UP000302139"/>
    </source>
</evidence>
<dbReference type="AlphaFoldDB" id="A0A4D4LW86"/>
<evidence type="ECO:0000313" key="3">
    <source>
        <dbReference type="EMBL" id="GDY76063.1"/>
    </source>
</evidence>
<evidence type="ECO:0000313" key="2">
    <source>
        <dbReference type="EMBL" id="GDY63790.1"/>
    </source>
</evidence>
<feature type="compositionally biased region" description="Low complexity" evidence="1">
    <location>
        <begin position="63"/>
        <end position="74"/>
    </location>
</feature>
<evidence type="ECO:0000313" key="4">
    <source>
        <dbReference type="Proteomes" id="UP000299211"/>
    </source>
</evidence>
<feature type="region of interest" description="Disordered" evidence="1">
    <location>
        <begin position="29"/>
        <end position="128"/>
    </location>
</feature>
<reference evidence="2 5" key="2">
    <citation type="submission" date="2019-04" db="EMBL/GenBank/DDBJ databases">
        <title>Draft genome sequences of Streptomyces avermitilis NBRC 14893.</title>
        <authorList>
            <person name="Komaki H."/>
            <person name="Tamura T."/>
            <person name="Hosoyama A."/>
        </authorList>
    </citation>
    <scope>NUCLEOTIDE SEQUENCE [LARGE SCALE GENOMIC DNA]</scope>
    <source>
        <strain evidence="2 5">NBRC 14893</strain>
    </source>
</reference>
<gene>
    <name evidence="2" type="ORF">SAV14893_031830</name>
    <name evidence="3" type="ORF">SAV31267_055480</name>
</gene>
<reference evidence="3 4" key="1">
    <citation type="submission" date="2019-04" db="EMBL/GenBank/DDBJ databases">
        <title>Draft genome sequences of Streptomyces avermitilis ATCC 31267.</title>
        <authorList>
            <person name="Komaki H."/>
            <person name="Tamura T."/>
            <person name="Hosoyama A."/>
        </authorList>
    </citation>
    <scope>NUCLEOTIDE SEQUENCE [LARGE SCALE GENOMIC DNA]</scope>
    <source>
        <strain evidence="3 4">ATCC 31267</strain>
    </source>
</reference>
<dbReference type="Proteomes" id="UP000299211">
    <property type="component" value="Unassembled WGS sequence"/>
</dbReference>
<dbReference type="EMBL" id="BJHY01000001">
    <property type="protein sequence ID" value="GDY76063.1"/>
    <property type="molecule type" value="Genomic_DNA"/>
</dbReference>
<proteinExistence type="predicted"/>
<feature type="compositionally biased region" description="Low complexity" evidence="1">
    <location>
        <begin position="43"/>
        <end position="56"/>
    </location>
</feature>
<protein>
    <submittedName>
        <fullName evidence="2">Uncharacterized protein</fullName>
    </submittedName>
</protein>